<accession>A0A9X4P679</accession>
<sequence>MKKDKEHFKVVPIPHTTPEIFWVYNCTCGAHYQGVYDQLKYEENKLPKENCDNCGKEVKEIILKSFKDIDGEKRDASVLDILQIAILIILLMFCFIYLFKDYIHIPLDID</sequence>
<keyword evidence="1" id="KW-0472">Membrane</keyword>
<dbReference type="EMBL" id="JAMWFV010000024">
    <property type="protein sequence ID" value="MDG6146094.1"/>
    <property type="molecule type" value="Genomic_DNA"/>
</dbReference>
<evidence type="ECO:0000256" key="1">
    <source>
        <dbReference type="SAM" id="Phobius"/>
    </source>
</evidence>
<evidence type="ECO:0000313" key="3">
    <source>
        <dbReference type="Proteomes" id="UP001153199"/>
    </source>
</evidence>
<keyword evidence="3" id="KW-1185">Reference proteome</keyword>
<dbReference type="AlphaFoldDB" id="A0A9X4P679"/>
<dbReference type="Proteomes" id="UP001153199">
    <property type="component" value="Unassembled WGS sequence"/>
</dbReference>
<gene>
    <name evidence="2" type="ORF">NF717_10615</name>
</gene>
<dbReference type="RefSeq" id="WP_107106055.1">
    <property type="nucleotide sequence ID" value="NZ_JAMWDY010000007.1"/>
</dbReference>
<organism evidence="2 3">
    <name type="scientific">Lactococcus formosensis</name>
    <dbReference type="NCBI Taxonomy" id="1281486"/>
    <lineage>
        <taxon>Bacteria</taxon>
        <taxon>Bacillati</taxon>
        <taxon>Bacillota</taxon>
        <taxon>Bacilli</taxon>
        <taxon>Lactobacillales</taxon>
        <taxon>Streptococcaceae</taxon>
        <taxon>Lactococcus</taxon>
    </lineage>
</organism>
<keyword evidence="1" id="KW-0812">Transmembrane</keyword>
<protein>
    <submittedName>
        <fullName evidence="2">Uncharacterized protein</fullName>
    </submittedName>
</protein>
<feature type="transmembrane region" description="Helical" evidence="1">
    <location>
        <begin position="81"/>
        <end position="99"/>
    </location>
</feature>
<name>A0A9X4P679_9LACT</name>
<keyword evidence="1" id="KW-1133">Transmembrane helix</keyword>
<proteinExistence type="predicted"/>
<comment type="caution">
    <text evidence="2">The sequence shown here is derived from an EMBL/GenBank/DDBJ whole genome shotgun (WGS) entry which is preliminary data.</text>
</comment>
<reference evidence="2" key="1">
    <citation type="submission" date="2022-06" db="EMBL/GenBank/DDBJ databases">
        <title>Lactococcus from bovine mastitis in China.</title>
        <authorList>
            <person name="Lin Y."/>
            <person name="Han B."/>
        </authorList>
    </citation>
    <scope>NUCLEOTIDE SEQUENCE</scope>
    <source>
        <strain evidence="2">Ningxia-I-26</strain>
    </source>
</reference>
<evidence type="ECO:0000313" key="2">
    <source>
        <dbReference type="EMBL" id="MDG6146094.1"/>
    </source>
</evidence>